<gene>
    <name evidence="3" type="ORF">FCN80_11330</name>
</gene>
<evidence type="ECO:0000313" key="3">
    <source>
        <dbReference type="EMBL" id="TKI06105.1"/>
    </source>
</evidence>
<dbReference type="InterPro" id="IPR002048">
    <property type="entry name" value="EF_hand_dom"/>
</dbReference>
<keyword evidence="1" id="KW-0732">Signal</keyword>
<proteinExistence type="predicted"/>
<comment type="caution">
    <text evidence="3">The sequence shown here is derived from an EMBL/GenBank/DDBJ whole genome shotgun (WGS) entry which is preliminary data.</text>
</comment>
<protein>
    <submittedName>
        <fullName evidence="3">EF-hand domain-containing protein</fullName>
    </submittedName>
</protein>
<dbReference type="SUPFAM" id="SSF47473">
    <property type="entry name" value="EF-hand"/>
    <property type="match status" value="1"/>
</dbReference>
<name>A0ABY2SNN2_9HYPH</name>
<sequence>MKAYLIPVLVMLTAVSVHAAEQQYSRLQSRFTRADTNHDGKLTLDEAKSGMPMVAKYFSEIDAGHTGYVTLPQLEQFMASHQRQ</sequence>
<dbReference type="Gene3D" id="1.10.238.10">
    <property type="entry name" value="EF-hand"/>
    <property type="match status" value="1"/>
</dbReference>
<evidence type="ECO:0000313" key="4">
    <source>
        <dbReference type="Proteomes" id="UP000305202"/>
    </source>
</evidence>
<dbReference type="Proteomes" id="UP000305202">
    <property type="component" value="Unassembled WGS sequence"/>
</dbReference>
<dbReference type="RefSeq" id="WP_136990272.1">
    <property type="nucleotide sequence ID" value="NZ_SZPQ01000015.1"/>
</dbReference>
<feature type="chain" id="PRO_5046996790" evidence="1">
    <location>
        <begin position="20"/>
        <end position="84"/>
    </location>
</feature>
<evidence type="ECO:0000259" key="2">
    <source>
        <dbReference type="PROSITE" id="PS50222"/>
    </source>
</evidence>
<dbReference type="InterPro" id="IPR011992">
    <property type="entry name" value="EF-hand-dom_pair"/>
</dbReference>
<accession>A0ABY2SNN2</accession>
<feature type="domain" description="EF-hand" evidence="2">
    <location>
        <begin position="22"/>
        <end position="57"/>
    </location>
</feature>
<reference evidence="3 4" key="1">
    <citation type="submission" date="2019-04" db="EMBL/GenBank/DDBJ databases">
        <authorList>
            <person name="Li M."/>
            <person name="Gao C."/>
        </authorList>
    </citation>
    <scope>NUCLEOTIDE SEQUENCE [LARGE SCALE GENOMIC DNA]</scope>
    <source>
        <strain evidence="3 4">BGMRC 2031</strain>
    </source>
</reference>
<evidence type="ECO:0000256" key="1">
    <source>
        <dbReference type="SAM" id="SignalP"/>
    </source>
</evidence>
<dbReference type="EMBL" id="SZPQ01000015">
    <property type="protein sequence ID" value="TKI06105.1"/>
    <property type="molecule type" value="Genomic_DNA"/>
</dbReference>
<feature type="signal peptide" evidence="1">
    <location>
        <begin position="1"/>
        <end position="19"/>
    </location>
</feature>
<keyword evidence="4" id="KW-1185">Reference proteome</keyword>
<dbReference type="PROSITE" id="PS50222">
    <property type="entry name" value="EF_HAND_2"/>
    <property type="match status" value="1"/>
</dbReference>
<organism evidence="3 4">
    <name type="scientific">Martelella alba</name>
    <dbReference type="NCBI Taxonomy" id="2590451"/>
    <lineage>
        <taxon>Bacteria</taxon>
        <taxon>Pseudomonadati</taxon>
        <taxon>Pseudomonadota</taxon>
        <taxon>Alphaproteobacteria</taxon>
        <taxon>Hyphomicrobiales</taxon>
        <taxon>Aurantimonadaceae</taxon>
        <taxon>Martelella</taxon>
    </lineage>
</organism>